<dbReference type="CDD" id="cd02857">
    <property type="entry name" value="E_set_CDase_PDE_N"/>
    <property type="match status" value="1"/>
</dbReference>
<dbReference type="SUPFAM" id="SSF81296">
    <property type="entry name" value="E set domains"/>
    <property type="match status" value="1"/>
</dbReference>
<dbReference type="EC" id="3.2.1.135" evidence="4"/>
<dbReference type="InterPro" id="IPR013783">
    <property type="entry name" value="Ig-like_fold"/>
</dbReference>
<dbReference type="EMBL" id="FUWP01000003">
    <property type="protein sequence ID" value="SJZ97383.1"/>
    <property type="molecule type" value="Genomic_DNA"/>
</dbReference>
<dbReference type="Pfam" id="PF02903">
    <property type="entry name" value="Alpha-amylase_N"/>
    <property type="match status" value="1"/>
</dbReference>
<dbReference type="InterPro" id="IPR006047">
    <property type="entry name" value="GH13_cat_dom"/>
</dbReference>
<dbReference type="InterPro" id="IPR014756">
    <property type="entry name" value="Ig_E-set"/>
</dbReference>
<name>A0A1T4Q0R8_9GAMM</name>
<dbReference type="InterPro" id="IPR032091">
    <property type="entry name" value="Malt_amylase-like_C"/>
</dbReference>
<proteinExistence type="predicted"/>
<dbReference type="Pfam" id="PF00128">
    <property type="entry name" value="Alpha-amylase"/>
    <property type="match status" value="1"/>
</dbReference>
<protein>
    <submittedName>
        <fullName evidence="4">Neopullulanase</fullName>
        <ecNumber evidence="4">3.2.1.135</ecNumber>
    </submittedName>
</protein>
<evidence type="ECO:0000259" key="3">
    <source>
        <dbReference type="SMART" id="SM00642"/>
    </source>
</evidence>
<dbReference type="RefSeq" id="WP_080173816.1">
    <property type="nucleotide sequence ID" value="NZ_AP024855.1"/>
</dbReference>
<dbReference type="AlphaFoldDB" id="A0A1T4Q0R8"/>
<organism evidence="4 5">
    <name type="scientific">Photobacterium toruni</name>
    <dbReference type="NCBI Taxonomy" id="1935446"/>
    <lineage>
        <taxon>Bacteria</taxon>
        <taxon>Pseudomonadati</taxon>
        <taxon>Pseudomonadota</taxon>
        <taxon>Gammaproteobacteria</taxon>
        <taxon>Vibrionales</taxon>
        <taxon>Vibrionaceae</taxon>
        <taxon>Photobacterium</taxon>
    </lineage>
</organism>
<dbReference type="InterPro" id="IPR017853">
    <property type="entry name" value="GH"/>
</dbReference>
<gene>
    <name evidence="4" type="primary">nplT</name>
    <name evidence="4" type="ORF">CZ814_00919</name>
</gene>
<dbReference type="InterPro" id="IPR004185">
    <property type="entry name" value="Glyco_hydro_13_lg-like_dom"/>
</dbReference>
<dbReference type="Proteomes" id="UP000191116">
    <property type="component" value="Unassembled WGS sequence"/>
</dbReference>
<dbReference type="SUPFAM" id="SSF51445">
    <property type="entry name" value="(Trans)glycosidases"/>
    <property type="match status" value="1"/>
</dbReference>
<dbReference type="CDD" id="cd11338">
    <property type="entry name" value="AmyAc_CMD"/>
    <property type="match status" value="1"/>
</dbReference>
<evidence type="ECO:0000313" key="4">
    <source>
        <dbReference type="EMBL" id="SJZ97383.1"/>
    </source>
</evidence>
<sequence>MITKAAIYHRSHSSYSYMYDKETLHLRIRTAKGEVDNATLRIGDPYDWTFGGGGGNLNAEDAMGWSGGENFVMKKECETELFDYWFCEAQPRFSRARYAFLLEGKDNETLLVTEKQIFTITDDADPVLSQLLNFYCFPYMNPTDVFSPPHWVKETVWYQIFPERFANGDPSISPSNALPWGSEDPKIDSFFGGDLQGVIDHLDYLQDLGITGLYFTPITEGKTNHKYDTVDYLKVDPAFGYDDTVRALITEAHKRGMKVMLDAVFNHIGADSLQWQDVIKNGKDSKYIDWFYIDKFPLVDESKKDQHSKEYLNYRAFAFAQNMPKLNTENPEVMEYLLEVGRYWVRNFDIDAWRLDVANEVDQRFWRRFRNELKAIKPEIYILGEAWHDSMNWLAGDQFDAVMNYPLSDAMIGFFAHGNLNASQFKYAVNDVNTSYPIAVNEVAFSLLDSHDTARILHRCNGNKEKVKLAYLFQFTHSGTPCIYYGSEIGLDGGADPLNRKCMIWDESKHDMGMKHHIMQIIKLRKQHPALRVHNINWLMSDDEQQCLIYQKILKDECITVVINNSANAVDITLPDGLSNHNVFDIYNEIACKLEETLTLAPFSFAMYQNEK</sequence>
<evidence type="ECO:0000313" key="5">
    <source>
        <dbReference type="Proteomes" id="UP000191116"/>
    </source>
</evidence>
<dbReference type="SUPFAM" id="SSF51011">
    <property type="entry name" value="Glycosyl hydrolase domain"/>
    <property type="match status" value="1"/>
</dbReference>
<keyword evidence="1 4" id="KW-0378">Hydrolase</keyword>
<evidence type="ECO:0000256" key="1">
    <source>
        <dbReference type="ARBA" id="ARBA00022801"/>
    </source>
</evidence>
<dbReference type="GO" id="GO:0005975">
    <property type="term" value="P:carbohydrate metabolic process"/>
    <property type="evidence" value="ECO:0007669"/>
    <property type="project" value="InterPro"/>
</dbReference>
<dbReference type="OrthoDB" id="9805159at2"/>
<dbReference type="PANTHER" id="PTHR10357">
    <property type="entry name" value="ALPHA-AMYLASE FAMILY MEMBER"/>
    <property type="match status" value="1"/>
</dbReference>
<dbReference type="Gene3D" id="3.90.400.10">
    <property type="entry name" value="Oligo-1,6-glucosidase, Domain 2"/>
    <property type="match status" value="1"/>
</dbReference>
<feature type="domain" description="Glycosyl hydrolase family 13 catalytic" evidence="3">
    <location>
        <begin position="159"/>
        <end position="525"/>
    </location>
</feature>
<dbReference type="Pfam" id="PF16657">
    <property type="entry name" value="Malt_amylase_C"/>
    <property type="match status" value="1"/>
</dbReference>
<dbReference type="SMART" id="SM00642">
    <property type="entry name" value="Aamy"/>
    <property type="match status" value="1"/>
</dbReference>
<dbReference type="Gene3D" id="3.20.20.80">
    <property type="entry name" value="Glycosidases"/>
    <property type="match status" value="1"/>
</dbReference>
<keyword evidence="2 4" id="KW-0326">Glycosidase</keyword>
<dbReference type="PANTHER" id="PTHR10357:SF210">
    <property type="entry name" value="MALTODEXTRIN GLUCOSIDASE"/>
    <property type="match status" value="1"/>
</dbReference>
<dbReference type="GO" id="GO:0031216">
    <property type="term" value="F:neopullulanase activity"/>
    <property type="evidence" value="ECO:0007669"/>
    <property type="project" value="UniProtKB-EC"/>
</dbReference>
<dbReference type="Gene3D" id="2.60.40.10">
    <property type="entry name" value="Immunoglobulins"/>
    <property type="match status" value="1"/>
</dbReference>
<evidence type="ECO:0000256" key="2">
    <source>
        <dbReference type="ARBA" id="ARBA00023295"/>
    </source>
</evidence>
<dbReference type="Gene3D" id="2.60.40.1180">
    <property type="entry name" value="Golgi alpha-mannosidase II"/>
    <property type="match status" value="1"/>
</dbReference>
<dbReference type="InterPro" id="IPR045857">
    <property type="entry name" value="O16G_dom_2"/>
</dbReference>
<reference evidence="4 5" key="1">
    <citation type="submission" date="2017-02" db="EMBL/GenBank/DDBJ databases">
        <authorList>
            <person name="Peterson S.W."/>
        </authorList>
    </citation>
    <scope>NUCLEOTIDE SEQUENCE [LARGE SCALE GENOMIC DNA]</scope>
    <source>
        <strain evidence="4 5">CECT 9189</strain>
    </source>
</reference>
<dbReference type="InterPro" id="IPR013780">
    <property type="entry name" value="Glyco_hydro_b"/>
</dbReference>
<accession>A0A1T4Q0R8</accession>